<feature type="binding site" evidence="6">
    <location>
        <position position="342"/>
    </location>
    <ligand>
        <name>alpha-maltose 1-phosphate</name>
        <dbReference type="ChEBI" id="CHEBI:63576"/>
    </ligand>
</feature>
<accession>A0A7W6BU61</accession>
<dbReference type="GO" id="GO:0004553">
    <property type="term" value="F:hydrolase activity, hydrolyzing O-glycosyl compounds"/>
    <property type="evidence" value="ECO:0007669"/>
    <property type="project" value="InterPro"/>
</dbReference>
<protein>
    <recommendedName>
        <fullName evidence="6">Alpha-1,4-glucan:maltose-1-phosphate maltosyltransferase</fullName>
        <shortName evidence="6">GMPMT</shortName>
        <ecNumber evidence="6">2.4.99.16</ecNumber>
    </recommendedName>
    <alternativeName>
        <fullName evidence="6">(1-&gt;4)-alpha-D-glucan:maltose-1-phosphate alpha-D-maltosyltransferase</fullName>
    </alternativeName>
</protein>
<evidence type="ECO:0000256" key="3">
    <source>
        <dbReference type="ARBA" id="ARBA00022679"/>
    </source>
</evidence>
<dbReference type="SMART" id="SM00642">
    <property type="entry name" value="Aamy"/>
    <property type="match status" value="1"/>
</dbReference>
<dbReference type="InterPro" id="IPR026585">
    <property type="entry name" value="GlgE"/>
</dbReference>
<comment type="subunit">
    <text evidence="1 6">Homodimer.</text>
</comment>
<dbReference type="Pfam" id="PF11896">
    <property type="entry name" value="GlgE_dom_N_S"/>
    <property type="match status" value="1"/>
</dbReference>
<dbReference type="Pfam" id="PF21702">
    <property type="entry name" value="GLGE_C"/>
    <property type="match status" value="1"/>
</dbReference>
<evidence type="ECO:0000256" key="6">
    <source>
        <dbReference type="HAMAP-Rule" id="MF_02124"/>
    </source>
</evidence>
<organism evidence="9 10">
    <name type="scientific">Aureimonas phyllosphaerae</name>
    <dbReference type="NCBI Taxonomy" id="1166078"/>
    <lineage>
        <taxon>Bacteria</taxon>
        <taxon>Pseudomonadati</taxon>
        <taxon>Pseudomonadota</taxon>
        <taxon>Alphaproteobacteria</taxon>
        <taxon>Hyphomicrobiales</taxon>
        <taxon>Aurantimonadaceae</taxon>
        <taxon>Aureimonas</taxon>
    </lineage>
</organism>
<comment type="similarity">
    <text evidence="6">Belongs to the glycosyl hydrolase 13 family. GlgE subfamily.</text>
</comment>
<dbReference type="InterPro" id="IPR006047">
    <property type="entry name" value="GH13_cat_dom"/>
</dbReference>
<dbReference type="AlphaFoldDB" id="A0A7W6BU61"/>
<evidence type="ECO:0000256" key="1">
    <source>
        <dbReference type="ARBA" id="ARBA00011738"/>
    </source>
</evidence>
<feature type="binding site" evidence="6">
    <location>
        <position position="377"/>
    </location>
    <ligand>
        <name>alpha-maltose 1-phosphate</name>
        <dbReference type="ChEBI" id="CHEBI:63576"/>
    </ligand>
</feature>
<dbReference type="GO" id="GO:0016758">
    <property type="term" value="F:hexosyltransferase activity"/>
    <property type="evidence" value="ECO:0007669"/>
    <property type="project" value="UniProtKB-UniRule"/>
</dbReference>
<dbReference type="InterPro" id="IPR013780">
    <property type="entry name" value="Glyco_hydro_b"/>
</dbReference>
<feature type="binding site" evidence="6">
    <location>
        <position position="282"/>
    </location>
    <ligand>
        <name>alpha-maltose 1-phosphate</name>
        <dbReference type="ChEBI" id="CHEBI:63576"/>
    </ligand>
</feature>
<feature type="binding site" evidence="6">
    <location>
        <position position="415"/>
    </location>
    <ligand>
        <name>alpha-maltose 1-phosphate</name>
        <dbReference type="ChEBI" id="CHEBI:63576"/>
    </ligand>
</feature>
<comment type="catalytic activity">
    <reaction evidence="5 6">
        <text>alpha-maltose 1-phosphate + [(1-&gt;4)-alpha-D-glucosyl](n) = [(1-&gt;4)-alpha-D-glucosyl](n+2) + phosphate</text>
        <dbReference type="Rhea" id="RHEA:42692"/>
        <dbReference type="Rhea" id="RHEA-COMP:9584"/>
        <dbReference type="Rhea" id="RHEA-COMP:10183"/>
        <dbReference type="ChEBI" id="CHEBI:15444"/>
        <dbReference type="ChEBI" id="CHEBI:43474"/>
        <dbReference type="ChEBI" id="CHEBI:63576"/>
        <dbReference type="EC" id="2.4.99.16"/>
    </reaction>
</comment>
<feature type="region of interest" description="Disordered" evidence="7">
    <location>
        <begin position="280"/>
        <end position="306"/>
    </location>
</feature>
<dbReference type="InterPro" id="IPR049171">
    <property type="entry name" value="GLGE_C"/>
</dbReference>
<dbReference type="Gene3D" id="3.20.20.80">
    <property type="entry name" value="Glycosidases"/>
    <property type="match status" value="1"/>
</dbReference>
<dbReference type="PANTHER" id="PTHR47786:SF2">
    <property type="entry name" value="GLYCOSYL HYDROLASE FAMILY 13 CATALYTIC DOMAIN-CONTAINING PROTEIN"/>
    <property type="match status" value="1"/>
</dbReference>
<name>A0A7W6BU61_9HYPH</name>
<dbReference type="PANTHER" id="PTHR47786">
    <property type="entry name" value="ALPHA-1,4-GLUCAN:MALTOSE-1-PHOSPHATE MALTOSYLTRANSFERASE"/>
    <property type="match status" value="1"/>
</dbReference>
<dbReference type="OrthoDB" id="9805159at2"/>
<dbReference type="InterPro" id="IPR013783">
    <property type="entry name" value="Ig-like_fold"/>
</dbReference>
<comment type="function">
    <text evidence="6">Maltosyltransferase that uses maltose 1-phosphate (M1P) as the sugar donor to elongate linear or branched alpha-(1-&gt;4)-glucans. Is involved in a branched alpha-glucan biosynthetic pathway from trehalose, together with TreS, Mak and GlgB.</text>
</comment>
<evidence type="ECO:0000313" key="9">
    <source>
        <dbReference type="EMBL" id="MBB3936365.1"/>
    </source>
</evidence>
<evidence type="ECO:0000256" key="5">
    <source>
        <dbReference type="ARBA" id="ARBA00048735"/>
    </source>
</evidence>
<dbReference type="RefSeq" id="WP_090963040.1">
    <property type="nucleotide sequence ID" value="NZ_FOOA01000007.1"/>
</dbReference>
<dbReference type="Proteomes" id="UP000531216">
    <property type="component" value="Unassembled WGS sequence"/>
</dbReference>
<evidence type="ECO:0000259" key="8">
    <source>
        <dbReference type="SMART" id="SM00642"/>
    </source>
</evidence>
<keyword evidence="4 6" id="KW-0119">Carbohydrate metabolism</keyword>
<evidence type="ECO:0000256" key="2">
    <source>
        <dbReference type="ARBA" id="ARBA00022676"/>
    </source>
</evidence>
<reference evidence="9 10" key="1">
    <citation type="submission" date="2020-08" db="EMBL/GenBank/DDBJ databases">
        <title>Genomic Encyclopedia of Type Strains, Phase IV (KMG-IV): sequencing the most valuable type-strain genomes for metagenomic binning, comparative biology and taxonomic classification.</title>
        <authorList>
            <person name="Goeker M."/>
        </authorList>
    </citation>
    <scope>NUCLEOTIDE SEQUENCE [LARGE SCALE GENOMIC DNA]</scope>
    <source>
        <strain evidence="9 10">DSM 25024</strain>
    </source>
</reference>
<dbReference type="EC" id="2.4.99.16" evidence="6"/>
<dbReference type="SUPFAM" id="SSF51445">
    <property type="entry name" value="(Trans)glycosidases"/>
    <property type="match status" value="1"/>
</dbReference>
<comment type="caution">
    <text evidence="9">The sequence shown here is derived from an EMBL/GenBank/DDBJ whole genome shotgun (WGS) entry which is preliminary data.</text>
</comment>
<evidence type="ECO:0000256" key="4">
    <source>
        <dbReference type="ARBA" id="ARBA00023277"/>
    </source>
</evidence>
<dbReference type="Gene3D" id="2.60.40.1180">
    <property type="entry name" value="Golgi alpha-mannosidase II"/>
    <property type="match status" value="1"/>
</dbReference>
<evidence type="ECO:0000256" key="7">
    <source>
        <dbReference type="SAM" id="MobiDB-lite"/>
    </source>
</evidence>
<feature type="active site" description="Proton donor" evidence="6">
    <location>
        <position position="443"/>
    </location>
</feature>
<dbReference type="Gene3D" id="2.60.40.10">
    <property type="entry name" value="Immunoglobulins"/>
    <property type="match status" value="1"/>
</dbReference>
<keyword evidence="3 6" id="KW-0808">Transferase</keyword>
<keyword evidence="2 6" id="KW-0328">Glycosyltransferase</keyword>
<keyword evidence="10" id="KW-1185">Reference proteome</keyword>
<gene>
    <name evidence="6" type="primary">glgE</name>
    <name evidence="9" type="ORF">GGR05_002519</name>
</gene>
<dbReference type="Gene3D" id="1.20.58.80">
    <property type="entry name" value="Phosphotransferase system, lactose/cellobiose-type IIA subunit"/>
    <property type="match status" value="1"/>
</dbReference>
<dbReference type="EMBL" id="JACIDO010000005">
    <property type="protein sequence ID" value="MBB3936365.1"/>
    <property type="molecule type" value="Genomic_DNA"/>
</dbReference>
<dbReference type="GO" id="GO:0030979">
    <property type="term" value="P:alpha-glucan biosynthetic process"/>
    <property type="evidence" value="ECO:0007669"/>
    <property type="project" value="UniProtKB-UniRule"/>
</dbReference>
<dbReference type="HAMAP" id="MF_02124">
    <property type="entry name" value="GlgE"/>
    <property type="match status" value="1"/>
</dbReference>
<feature type="binding site" evidence="6">
    <location>
        <begin position="555"/>
        <end position="556"/>
    </location>
    <ligand>
        <name>alpha-maltose 1-phosphate</name>
        <dbReference type="ChEBI" id="CHEBI:63576"/>
    </ligand>
</feature>
<feature type="active site" description="Nucleophile" evidence="6">
    <location>
        <position position="414"/>
    </location>
</feature>
<proteinExistence type="inferred from homology"/>
<evidence type="ECO:0000313" key="10">
    <source>
        <dbReference type="Proteomes" id="UP000531216"/>
    </source>
</evidence>
<feature type="domain" description="Glycosyl hydrolase family 13 catalytic" evidence="8">
    <location>
        <begin position="234"/>
        <end position="570"/>
    </location>
</feature>
<sequence>MSQVETGSKPKKRETAARKASAAASLDRLQMLAADRVAIEGVQPEIDGGRFAVKRFEGEPLTVTADIFSDGHEIIAAALLTRGVDDANWRETPFVFIANDRWGATVAFDRPGPYRFTIVAWRDTFATWASDTKKKRDAGVDISLELREGAILLEKASGSGRGTKDQQKALKALRDRIGKLAAKGDGEALYAAFEEATTVALLRDVGLRENLSSYGREVPVWVDRERAAFSAWYELMPRSQSGDVNRHGTFDDVIARLPDIREMGFDVLYFPPIHPIGKSNRKGKNNSVTAQEGEPGSPYAIGSHEGGHKDLHPELGSFADFQRLVTRAADHGLEIAIDFAIQCSPDHPWIKEHPEWFDWRPDGSIKYAENPPKKYQDIVNVDFYREGAIPSLWQELLDVVLFWLNKGVRIFRVDNPHTKPFPFWEWMIAEVRLVDPGAVFLAEAFTRPKLMKRLAKVGYNQSYSYFTWRNQKWELREYLTELTKEECAEFMRPNFFVNTPDINPLFLHTSGRPGFRIRLALAATLAGNYGVYSGFELCEYEPLVAGKEEYKDSEKYEIRAFDWKREGNIRDDIAFFNRIRNSEPALRDFRNLEFLNFWNDNVLYYAKRTPDRSSYILVMVSLDPHNPQGGHFEVPLWELGLGDDASVKVEDLVDDRQFVWSGKIQHWWFRPDERPYAVFRISV</sequence>
<feature type="site" description="Transition state stabilizer" evidence="6">
    <location>
        <position position="501"/>
    </location>
</feature>
<dbReference type="CDD" id="cd11344">
    <property type="entry name" value="AmyAc_GlgE_like"/>
    <property type="match status" value="1"/>
</dbReference>
<dbReference type="InterPro" id="IPR017853">
    <property type="entry name" value="GH"/>
</dbReference>
<dbReference type="InterPro" id="IPR021828">
    <property type="entry name" value="GlgE_dom_N/S"/>
</dbReference>